<organism evidence="1 3">
    <name type="scientific">Sphingobacterium multivorum</name>
    <dbReference type="NCBI Taxonomy" id="28454"/>
    <lineage>
        <taxon>Bacteria</taxon>
        <taxon>Pseudomonadati</taxon>
        <taxon>Bacteroidota</taxon>
        <taxon>Sphingobacteriia</taxon>
        <taxon>Sphingobacteriales</taxon>
        <taxon>Sphingobacteriaceae</taxon>
        <taxon>Sphingobacterium</taxon>
    </lineage>
</organism>
<evidence type="ECO:0000313" key="1">
    <source>
        <dbReference type="EMBL" id="SPZ94446.1"/>
    </source>
</evidence>
<sequence length="129" mass="14901">MAKKQQNSKQEIANFLGEMISFRNALKLTHWSITGKGSYEAHISLDQAIESLIDITDRLVETTFSLEGTLDIVIPQTSKPANYIKYIEDFYKQVENKREGLFKENFSQSIIDDAQEAVQQLLFRLKRLE</sequence>
<evidence type="ECO:0000313" key="2">
    <source>
        <dbReference type="EMBL" id="VXD07156.1"/>
    </source>
</evidence>
<gene>
    <name evidence="1" type="ORF">NCTC11343_05307</name>
    <name evidence="2" type="ORF">SPHINGO8BC_80073</name>
</gene>
<evidence type="ECO:0000313" key="3">
    <source>
        <dbReference type="Proteomes" id="UP000251241"/>
    </source>
</evidence>
<dbReference type="EMBL" id="UAUU01000011">
    <property type="protein sequence ID" value="SPZ94446.1"/>
    <property type="molecule type" value="Genomic_DNA"/>
</dbReference>
<evidence type="ECO:0008006" key="5">
    <source>
        <dbReference type="Google" id="ProtNLM"/>
    </source>
</evidence>
<dbReference type="RefSeq" id="WP_046672983.1">
    <property type="nucleotide sequence ID" value="NZ_CP068086.1"/>
</dbReference>
<dbReference type="InterPro" id="IPR043876">
    <property type="entry name" value="DUF5856"/>
</dbReference>
<dbReference type="EMBL" id="CABWMV010000027">
    <property type="protein sequence ID" value="VXD07156.1"/>
    <property type="molecule type" value="Genomic_DNA"/>
</dbReference>
<name>A0A2X2JQX4_SPHMU</name>
<reference evidence="1 3" key="1">
    <citation type="submission" date="2018-06" db="EMBL/GenBank/DDBJ databases">
        <authorList>
            <consortium name="Pathogen Informatics"/>
            <person name="Doyle S."/>
        </authorList>
    </citation>
    <scope>NUCLEOTIDE SEQUENCE [LARGE SCALE GENOMIC DNA]</scope>
    <source>
        <strain evidence="1 3">NCTC11343</strain>
    </source>
</reference>
<protein>
    <recommendedName>
        <fullName evidence="5">DNA starvation/stationary phase protection protein</fullName>
    </recommendedName>
</protein>
<dbReference type="Proteomes" id="UP000251241">
    <property type="component" value="Unassembled WGS sequence"/>
</dbReference>
<accession>A0A2X2JQX4</accession>
<dbReference type="SUPFAM" id="SSF47240">
    <property type="entry name" value="Ferritin-like"/>
    <property type="match status" value="1"/>
</dbReference>
<accession>A0A654DMF1</accession>
<reference evidence="2 4" key="2">
    <citation type="submission" date="2019-10" db="EMBL/GenBank/DDBJ databases">
        <authorList>
            <person name="Karimi E."/>
        </authorList>
    </citation>
    <scope>NUCLEOTIDE SEQUENCE [LARGE SCALE GENOMIC DNA]</scope>
    <source>
        <strain evidence="2">Sphingobacterium sp. 8BC</strain>
    </source>
</reference>
<dbReference type="InterPro" id="IPR012347">
    <property type="entry name" value="Ferritin-like"/>
</dbReference>
<evidence type="ECO:0000313" key="4">
    <source>
        <dbReference type="Proteomes" id="UP000432350"/>
    </source>
</evidence>
<dbReference type="GeneID" id="97180117"/>
<dbReference type="Gene3D" id="1.20.1260.10">
    <property type="match status" value="1"/>
</dbReference>
<dbReference type="AlphaFoldDB" id="A0A2X2JQX4"/>
<dbReference type="Pfam" id="PF19174">
    <property type="entry name" value="DUF5856"/>
    <property type="match status" value="1"/>
</dbReference>
<dbReference type="Proteomes" id="UP000432350">
    <property type="component" value="Unassembled WGS sequence"/>
</dbReference>
<proteinExistence type="predicted"/>
<dbReference type="InterPro" id="IPR009078">
    <property type="entry name" value="Ferritin-like_SF"/>
</dbReference>